<evidence type="ECO:0000313" key="2">
    <source>
        <dbReference type="Proteomes" id="UP000198561"/>
    </source>
</evidence>
<name>A0A1H6H707_CHRCI</name>
<dbReference type="AlphaFoldDB" id="A0A1H6H707"/>
<dbReference type="Gene3D" id="3.40.50.880">
    <property type="match status" value="1"/>
</dbReference>
<protein>
    <submittedName>
        <fullName evidence="1">Cyanophycinase</fullName>
    </submittedName>
</protein>
<accession>A0A1H6H707</accession>
<dbReference type="SUPFAM" id="SSF52317">
    <property type="entry name" value="Class I glutamine amidotransferase-like"/>
    <property type="match status" value="1"/>
</dbReference>
<proteinExistence type="predicted"/>
<sequence>MISKGRLIIIRGNDKITTEESDCALTSYHLLTKAFGLVSVQKDVRIEIIMTANKGAGKKEKSSAILEKQQYHNTGYIHIQKKQDVDDYYRRILEAKVVVFDNNTPEICAFLRNSAMLELLRKRYHEEENFTIVGINAGAMNLSGLILNDTGGTDAGLCFINNCIIDTSFMHGARFKSLVKTVIGRQEYLGLGINEGTALLVEKGYIASCFGDNSIMVVNAKNVKNNPITTGDSVYKRNLKGHILTDGSVISLLNGELIKHHNNTYSLHFTNRNTIR</sequence>
<gene>
    <name evidence="1" type="ORF">SAMN05421593_1170</name>
</gene>
<dbReference type="RefSeq" id="WP_089690326.1">
    <property type="nucleotide sequence ID" value="NZ_FNWQ01000001.1"/>
</dbReference>
<evidence type="ECO:0000313" key="1">
    <source>
        <dbReference type="EMBL" id="SEH29763.1"/>
    </source>
</evidence>
<dbReference type="EMBL" id="FNWQ01000001">
    <property type="protein sequence ID" value="SEH29763.1"/>
    <property type="molecule type" value="Genomic_DNA"/>
</dbReference>
<organism evidence="1 2">
    <name type="scientific">Chryseobacterium culicis</name>
    <dbReference type="NCBI Taxonomy" id="680127"/>
    <lineage>
        <taxon>Bacteria</taxon>
        <taxon>Pseudomonadati</taxon>
        <taxon>Bacteroidota</taxon>
        <taxon>Flavobacteriia</taxon>
        <taxon>Flavobacteriales</taxon>
        <taxon>Weeksellaceae</taxon>
        <taxon>Chryseobacterium group</taxon>
        <taxon>Chryseobacterium</taxon>
    </lineage>
</organism>
<dbReference type="OrthoDB" id="1254762at2"/>
<reference evidence="1 2" key="1">
    <citation type="submission" date="2016-10" db="EMBL/GenBank/DDBJ databases">
        <authorList>
            <person name="de Groot N.N."/>
        </authorList>
    </citation>
    <scope>NUCLEOTIDE SEQUENCE [LARGE SCALE GENOMIC DNA]</scope>
    <source>
        <strain evidence="1 2">DSM 23031</strain>
    </source>
</reference>
<dbReference type="STRING" id="680127.SAMN05421593_1170"/>
<dbReference type="Proteomes" id="UP000198561">
    <property type="component" value="Unassembled WGS sequence"/>
</dbReference>
<dbReference type="InterPro" id="IPR029062">
    <property type="entry name" value="Class_I_gatase-like"/>
</dbReference>
<dbReference type="PANTHER" id="PTHR36175:SF1">
    <property type="entry name" value="CYANOPHYCINASE"/>
    <property type="match status" value="1"/>
</dbReference>
<dbReference type="PANTHER" id="PTHR36175">
    <property type="entry name" value="CYANOPHYCINASE"/>
    <property type="match status" value="1"/>
</dbReference>